<keyword evidence="2" id="KW-0378">Hydrolase</keyword>
<dbReference type="PANTHER" id="PTHR43248">
    <property type="entry name" value="2-SUCCINYL-6-HYDROXY-2,4-CYCLOHEXADIENE-1-CARBOXYLATE SYNTHASE"/>
    <property type="match status" value="1"/>
</dbReference>
<name>A0A2C5YDH5_9HYPO</name>
<dbReference type="Gene3D" id="3.40.50.1820">
    <property type="entry name" value="alpha/beta hydrolase"/>
    <property type="match status" value="1"/>
</dbReference>
<dbReference type="EMBL" id="NJET01000014">
    <property type="protein sequence ID" value="PHH65756.1"/>
    <property type="molecule type" value="Genomic_DNA"/>
</dbReference>
<dbReference type="Pfam" id="PF08386">
    <property type="entry name" value="Abhydrolase_4"/>
    <property type="match status" value="1"/>
</dbReference>
<dbReference type="Pfam" id="PF00561">
    <property type="entry name" value="Abhydrolase_1"/>
    <property type="match status" value="1"/>
</dbReference>
<proteinExistence type="inferred from homology"/>
<evidence type="ECO:0000259" key="4">
    <source>
        <dbReference type="Pfam" id="PF08386"/>
    </source>
</evidence>
<evidence type="ECO:0000256" key="2">
    <source>
        <dbReference type="ARBA" id="ARBA00022801"/>
    </source>
</evidence>
<dbReference type="AlphaFoldDB" id="A0A2C5YDH5"/>
<organism evidence="5 6">
    <name type="scientific">Ophiocordyceps australis</name>
    <dbReference type="NCBI Taxonomy" id="1399860"/>
    <lineage>
        <taxon>Eukaryota</taxon>
        <taxon>Fungi</taxon>
        <taxon>Dikarya</taxon>
        <taxon>Ascomycota</taxon>
        <taxon>Pezizomycotina</taxon>
        <taxon>Sordariomycetes</taxon>
        <taxon>Hypocreomycetidae</taxon>
        <taxon>Hypocreales</taxon>
        <taxon>Ophiocordycipitaceae</taxon>
        <taxon>Ophiocordyceps</taxon>
    </lineage>
</organism>
<dbReference type="STRING" id="1399860.A0A2C5YDH5"/>
<sequence length="457" mass="49527">MDYNAPKDAQNCITLGMVRIKSNNSQPLGNLIVNPGGPGYSPVSAFVLQQQDALVSENLIKHYNIIAPDPRGVGLSNPVQCNASLYNQRVPSYIANAQDFDNLVAHNQALGESCTQMTGPAINFLDTVSVAKDLDQIRQALGDEKLDFLGVSYGTFLGSQYAELFPQRVGRMVLDGILGHSQSDADAMLTEATTFEAMFNSFARLCYTAPECAFYQQDLPSIFDQMVDEANEQPIPAPGCLVPADAATRNENSQACRSDVTGYELISSTQGLMSSLIPWPAISQALKEAYEGNATLLSSTLVTSNVPPIDQDYNPFAHIAISCQDWVRGTGPRAAADLMAKLIAARALAPHTRGVTEMLNIQTSCLGWPAPLVNPQRLFNQKQLAQAPPILLVNAFQDPSTSIAWALGVREQMPTAVSIFRSGYGHISYWHYGDTQKAIDGFLLDGEMPADLAIFES</sequence>
<dbReference type="InterPro" id="IPR013595">
    <property type="entry name" value="Pept_S33_TAP-like_C"/>
</dbReference>
<keyword evidence="6" id="KW-1185">Reference proteome</keyword>
<feature type="domain" description="Peptidase S33 tripeptidyl aminopeptidase-like C-terminal" evidence="4">
    <location>
        <begin position="358"/>
        <end position="451"/>
    </location>
</feature>
<comment type="caution">
    <text evidence="5">The sequence shown here is derived from an EMBL/GenBank/DDBJ whole genome shotgun (WGS) entry which is preliminary data.</text>
</comment>
<dbReference type="Proteomes" id="UP000226192">
    <property type="component" value="Unassembled WGS sequence"/>
</dbReference>
<dbReference type="GO" id="GO:0016787">
    <property type="term" value="F:hydrolase activity"/>
    <property type="evidence" value="ECO:0007669"/>
    <property type="project" value="UniProtKB-KW"/>
</dbReference>
<accession>A0A2C5YDH5</accession>
<dbReference type="PANTHER" id="PTHR43248:SF30">
    <property type="entry name" value="AB HYDROLASE-1 DOMAIN-CONTAINING PROTEIN"/>
    <property type="match status" value="1"/>
</dbReference>
<dbReference type="InterPro" id="IPR051601">
    <property type="entry name" value="Serine_prot/Carboxylest_S33"/>
</dbReference>
<gene>
    <name evidence="5" type="ORF">CDD81_1483</name>
</gene>
<evidence type="ECO:0008006" key="7">
    <source>
        <dbReference type="Google" id="ProtNLM"/>
    </source>
</evidence>
<feature type="domain" description="AB hydrolase-1" evidence="3">
    <location>
        <begin position="31"/>
        <end position="219"/>
    </location>
</feature>
<dbReference type="InterPro" id="IPR029058">
    <property type="entry name" value="AB_hydrolase_fold"/>
</dbReference>
<evidence type="ECO:0000313" key="6">
    <source>
        <dbReference type="Proteomes" id="UP000226192"/>
    </source>
</evidence>
<dbReference type="OrthoDB" id="425534at2759"/>
<evidence type="ECO:0000259" key="3">
    <source>
        <dbReference type="Pfam" id="PF00561"/>
    </source>
</evidence>
<reference evidence="5 6" key="1">
    <citation type="submission" date="2017-06" db="EMBL/GenBank/DDBJ databases">
        <title>Ant-infecting Ophiocordyceps genomes reveal a high diversity of potential behavioral manipulation genes and a possible major role for enterotoxins.</title>
        <authorList>
            <person name="De Bekker C."/>
            <person name="Evans H.C."/>
            <person name="Brachmann A."/>
            <person name="Hughes D.P."/>
        </authorList>
    </citation>
    <scope>NUCLEOTIDE SEQUENCE [LARGE SCALE GENOMIC DNA]</scope>
    <source>
        <strain evidence="5 6">Map64</strain>
    </source>
</reference>
<dbReference type="SUPFAM" id="SSF53474">
    <property type="entry name" value="alpha/beta-Hydrolases"/>
    <property type="match status" value="1"/>
</dbReference>
<protein>
    <recommendedName>
        <fullName evidence="7">AB hydrolase-1 domain-containing protein</fullName>
    </recommendedName>
</protein>
<evidence type="ECO:0000256" key="1">
    <source>
        <dbReference type="ARBA" id="ARBA00010088"/>
    </source>
</evidence>
<evidence type="ECO:0000313" key="5">
    <source>
        <dbReference type="EMBL" id="PHH65756.1"/>
    </source>
</evidence>
<comment type="similarity">
    <text evidence="1">Belongs to the peptidase S33 family.</text>
</comment>
<dbReference type="InterPro" id="IPR000073">
    <property type="entry name" value="AB_hydrolase_1"/>
</dbReference>